<dbReference type="InterPro" id="IPR054465">
    <property type="entry name" value="Integrase_p58-like_C"/>
</dbReference>
<dbReference type="PANTHER" id="PTHR37984:SF5">
    <property type="entry name" value="PROTEIN NYNRIN-LIKE"/>
    <property type="match status" value="1"/>
</dbReference>
<sequence>MKGDQGPADIKLTEGVILLNSTTIPCIQVGQTEPIRKVRSADHYVIQPRSEILIDVFVDRFDKDLHNCPQDYLIEPCPQFEDTYPLVMAACLVEIGEEVTNKVRLMNPFDQEVKLNQDAVIGIAEKLDTDPITLFSQEDSEESQNFNSVRRIKLTGSKPVRWQTNEGIIRSLANKGTTDGGKSGVVPTHLRSLYDDAANNRPEDEQEAIVSLLQKYSAAFSVNDTDLGLTHLVEHTIDTGEAKPVKQPPRRVPLAFANDERKAITQMLDQGIIQKSNSPWGSPLQLVVKKNGKICTCYDFRFLNALTRLDSFPIPRIQDCLDAVGGATLMSTFDLTSGYHQIPMKKDDISKTAFVTKYDEGIRPNPDNTAKILSWPVPKTVTEVRQLLGMGSYYRRFIKDLSAMVKPLTDLTKKSKSFEWTKECQIAFEKLKQAFTSTDIMAFPRDEGEYYLDTDACDTAIGAVLSQIQDGTLKVIAYGSRTLNKAERNYCITDKELLAVRYFIEYYRQYLLGRKFCVRTDHQALIWLFSMKEPKGRIARWLEILSNFDFSIEYRPGSKHGNADALSRCYNPKDCECADVDNLEYLKCGPCKKCRNRAIEMQSEDDPDIGPLLQWKEGDTRPNSKEVEKYSAATRHYWHLWESVVKKDGLLFKQYSRRDGSGDYRQFLVPDKMKKEVLNNMHNSILSGHLGKNKTKEKLAQRYYWYEMKEDIQIWISQCDICGANKPPQKLLRAPLGKMPVGGPLDRLATDLLGPLPLTPRNNRYILTVTDYFTKWVEVFPVPDQTATTCANIILNDVICRFGFPLAIHSDQGRNYESDIFQELCSILDIRKTRTSPRNPKCNGQVERFNRTLVSMIKSYLRGEQTNWDLNLGCLASAYRACPHDTTSLTPNVMMLGREIRFPYELTREGTEFVSETEQGTWGNHALKVRERLQKAHHVARKHLEVNLRKRKDHYDVKANLVQYQKFDKVWYLNETRREGSCFKLQPLFLGPCLIVNRYNDLNYQIQIDAKGTKKVVNHNKLKPYKGTSTLKWIKQVETQNK</sequence>
<dbReference type="Pfam" id="PF17917">
    <property type="entry name" value="RT_RNaseH"/>
    <property type="match status" value="1"/>
</dbReference>
<dbReference type="Gene3D" id="3.30.420.10">
    <property type="entry name" value="Ribonuclease H-like superfamily/Ribonuclease H"/>
    <property type="match status" value="1"/>
</dbReference>
<dbReference type="InterPro" id="IPR012337">
    <property type="entry name" value="RNaseH-like_sf"/>
</dbReference>
<organism evidence="8 9">
    <name type="scientific">Mytilus edulis</name>
    <name type="common">Blue mussel</name>
    <dbReference type="NCBI Taxonomy" id="6550"/>
    <lineage>
        <taxon>Eukaryota</taxon>
        <taxon>Metazoa</taxon>
        <taxon>Spiralia</taxon>
        <taxon>Lophotrochozoa</taxon>
        <taxon>Mollusca</taxon>
        <taxon>Bivalvia</taxon>
        <taxon>Autobranchia</taxon>
        <taxon>Pteriomorphia</taxon>
        <taxon>Mytilida</taxon>
        <taxon>Mytiloidea</taxon>
        <taxon>Mytilidae</taxon>
        <taxon>Mytilinae</taxon>
        <taxon>Mytilus</taxon>
    </lineage>
</organism>
<feature type="domain" description="Integrase catalytic" evidence="7">
    <location>
        <begin position="736"/>
        <end position="899"/>
    </location>
</feature>
<dbReference type="Pfam" id="PF22938">
    <property type="entry name" value="Integrase_p58_C"/>
    <property type="match status" value="1"/>
</dbReference>
<dbReference type="InterPro" id="IPR041373">
    <property type="entry name" value="RT_RNaseH"/>
</dbReference>
<dbReference type="GO" id="GO:0004519">
    <property type="term" value="F:endonuclease activity"/>
    <property type="evidence" value="ECO:0007669"/>
    <property type="project" value="UniProtKB-KW"/>
</dbReference>
<dbReference type="CDD" id="cd09274">
    <property type="entry name" value="RNase_HI_RT_Ty3"/>
    <property type="match status" value="1"/>
</dbReference>
<evidence type="ECO:0000256" key="6">
    <source>
        <dbReference type="ARBA" id="ARBA00022918"/>
    </source>
</evidence>
<dbReference type="PANTHER" id="PTHR37984">
    <property type="entry name" value="PROTEIN CBG26694"/>
    <property type="match status" value="1"/>
</dbReference>
<dbReference type="OrthoDB" id="6135936at2759"/>
<dbReference type="InterPro" id="IPR043502">
    <property type="entry name" value="DNA/RNA_pol_sf"/>
</dbReference>
<dbReference type="Proteomes" id="UP000683360">
    <property type="component" value="Unassembled WGS sequence"/>
</dbReference>
<accession>A0A8S3S4E0</accession>
<protein>
    <recommendedName>
        <fullName evidence="7">Integrase catalytic domain-containing protein</fullName>
    </recommendedName>
</protein>
<dbReference type="GO" id="GO:0016787">
    <property type="term" value="F:hydrolase activity"/>
    <property type="evidence" value="ECO:0007669"/>
    <property type="project" value="UniProtKB-KW"/>
</dbReference>
<dbReference type="Gene3D" id="1.10.340.70">
    <property type="match status" value="1"/>
</dbReference>
<dbReference type="Gene3D" id="3.10.20.370">
    <property type="match status" value="1"/>
</dbReference>
<evidence type="ECO:0000256" key="5">
    <source>
        <dbReference type="ARBA" id="ARBA00022801"/>
    </source>
</evidence>
<reference evidence="8" key="1">
    <citation type="submission" date="2021-03" db="EMBL/GenBank/DDBJ databases">
        <authorList>
            <person name="Bekaert M."/>
        </authorList>
    </citation>
    <scope>NUCLEOTIDE SEQUENCE</scope>
</reference>
<dbReference type="InterPro" id="IPR036397">
    <property type="entry name" value="RNaseH_sf"/>
</dbReference>
<evidence type="ECO:0000313" key="9">
    <source>
        <dbReference type="Proteomes" id="UP000683360"/>
    </source>
</evidence>
<dbReference type="GO" id="GO:0003676">
    <property type="term" value="F:nucleic acid binding"/>
    <property type="evidence" value="ECO:0007669"/>
    <property type="project" value="InterPro"/>
</dbReference>
<dbReference type="FunFam" id="3.30.420.10:FF:000032">
    <property type="entry name" value="Retrovirus-related Pol polyprotein from transposon 297-like Protein"/>
    <property type="match status" value="1"/>
</dbReference>
<dbReference type="GO" id="GO:0015074">
    <property type="term" value="P:DNA integration"/>
    <property type="evidence" value="ECO:0007669"/>
    <property type="project" value="InterPro"/>
</dbReference>
<dbReference type="FunFam" id="1.10.340.70:FF:000001">
    <property type="entry name" value="Retrovirus-related Pol polyprotein from transposon gypsy-like Protein"/>
    <property type="match status" value="1"/>
</dbReference>
<dbReference type="SUPFAM" id="SSF53098">
    <property type="entry name" value="Ribonuclease H-like"/>
    <property type="match status" value="1"/>
</dbReference>
<dbReference type="AlphaFoldDB" id="A0A8S3S4E0"/>
<dbReference type="Gene3D" id="3.10.10.10">
    <property type="entry name" value="HIV Type 1 Reverse Transcriptase, subunit A, domain 1"/>
    <property type="match status" value="1"/>
</dbReference>
<proteinExistence type="predicted"/>
<keyword evidence="4" id="KW-0255">Endonuclease</keyword>
<dbReference type="InterPro" id="IPR001584">
    <property type="entry name" value="Integrase_cat-core"/>
</dbReference>
<keyword evidence="3" id="KW-0540">Nuclease</keyword>
<evidence type="ECO:0000256" key="1">
    <source>
        <dbReference type="ARBA" id="ARBA00022679"/>
    </source>
</evidence>
<name>A0A8S3S4E0_MYTED</name>
<dbReference type="FunFam" id="3.10.20.370:FF:000001">
    <property type="entry name" value="Retrovirus-related Pol polyprotein from transposon 17.6-like protein"/>
    <property type="match status" value="1"/>
</dbReference>
<dbReference type="Pfam" id="PF00665">
    <property type="entry name" value="rve"/>
    <property type="match status" value="1"/>
</dbReference>
<evidence type="ECO:0000259" key="7">
    <source>
        <dbReference type="PROSITE" id="PS50994"/>
    </source>
</evidence>
<dbReference type="InterPro" id="IPR041588">
    <property type="entry name" value="Integrase_H2C2"/>
</dbReference>
<comment type="caution">
    <text evidence="8">The sequence shown here is derived from an EMBL/GenBank/DDBJ whole genome shotgun (WGS) entry which is preliminary data.</text>
</comment>
<keyword evidence="5" id="KW-0378">Hydrolase</keyword>
<keyword evidence="2" id="KW-0548">Nucleotidyltransferase</keyword>
<keyword evidence="6" id="KW-0695">RNA-directed DNA polymerase</keyword>
<dbReference type="FunFam" id="3.30.70.270:FF:000020">
    <property type="entry name" value="Transposon Tf2-6 polyprotein-like Protein"/>
    <property type="match status" value="1"/>
</dbReference>
<dbReference type="InterPro" id="IPR050951">
    <property type="entry name" value="Retrovirus_Pol_polyprotein"/>
</dbReference>
<dbReference type="InterPro" id="IPR043128">
    <property type="entry name" value="Rev_trsase/Diguanyl_cyclase"/>
</dbReference>
<evidence type="ECO:0000313" key="8">
    <source>
        <dbReference type="EMBL" id="CAG2216171.1"/>
    </source>
</evidence>
<dbReference type="SUPFAM" id="SSF56672">
    <property type="entry name" value="DNA/RNA polymerases"/>
    <property type="match status" value="1"/>
</dbReference>
<evidence type="ECO:0000256" key="3">
    <source>
        <dbReference type="ARBA" id="ARBA00022722"/>
    </source>
</evidence>
<keyword evidence="9" id="KW-1185">Reference proteome</keyword>
<evidence type="ECO:0000256" key="2">
    <source>
        <dbReference type="ARBA" id="ARBA00022695"/>
    </source>
</evidence>
<gene>
    <name evidence="8" type="ORF">MEDL_29887</name>
</gene>
<dbReference type="Pfam" id="PF17921">
    <property type="entry name" value="Integrase_H2C2"/>
    <property type="match status" value="1"/>
</dbReference>
<dbReference type="CDD" id="cd01647">
    <property type="entry name" value="RT_LTR"/>
    <property type="match status" value="1"/>
</dbReference>
<keyword evidence="1" id="KW-0808">Transferase</keyword>
<dbReference type="PROSITE" id="PS50994">
    <property type="entry name" value="INTEGRASE"/>
    <property type="match status" value="1"/>
</dbReference>
<dbReference type="EMBL" id="CAJPWZ010001472">
    <property type="protein sequence ID" value="CAG2216171.1"/>
    <property type="molecule type" value="Genomic_DNA"/>
</dbReference>
<dbReference type="Gene3D" id="3.30.70.270">
    <property type="match status" value="1"/>
</dbReference>
<dbReference type="GO" id="GO:0003964">
    <property type="term" value="F:RNA-directed DNA polymerase activity"/>
    <property type="evidence" value="ECO:0007669"/>
    <property type="project" value="UniProtKB-KW"/>
</dbReference>
<evidence type="ECO:0000256" key="4">
    <source>
        <dbReference type="ARBA" id="ARBA00022759"/>
    </source>
</evidence>